<dbReference type="InterPro" id="IPR001128">
    <property type="entry name" value="Cyt_P450"/>
</dbReference>
<evidence type="ECO:0000256" key="6">
    <source>
        <dbReference type="ARBA" id="ARBA00023004"/>
    </source>
</evidence>
<keyword evidence="10" id="KW-1185">Reference proteome</keyword>
<dbReference type="Pfam" id="PF00067">
    <property type="entry name" value="p450"/>
    <property type="match status" value="2"/>
</dbReference>
<feature type="transmembrane region" description="Helical" evidence="8">
    <location>
        <begin position="6"/>
        <end position="25"/>
    </location>
</feature>
<dbReference type="GO" id="GO:0004497">
    <property type="term" value="F:monooxygenase activity"/>
    <property type="evidence" value="ECO:0007669"/>
    <property type="project" value="UniProtKB-KW"/>
</dbReference>
<keyword evidence="7 9" id="KW-0503">Monooxygenase</keyword>
<keyword evidence="8" id="KW-0812">Transmembrane</keyword>
<comment type="cofactor">
    <cofactor evidence="1">
        <name>heme</name>
        <dbReference type="ChEBI" id="CHEBI:30413"/>
    </cofactor>
</comment>
<protein>
    <submittedName>
        <fullName evidence="9">High nitrogen upregulated cytochrome P450 monooxygenase 2</fullName>
    </submittedName>
</protein>
<evidence type="ECO:0000313" key="9">
    <source>
        <dbReference type="EMBL" id="OCB87009.1"/>
    </source>
</evidence>
<proteinExistence type="inferred from homology"/>
<evidence type="ECO:0000256" key="4">
    <source>
        <dbReference type="ARBA" id="ARBA00022723"/>
    </source>
</evidence>
<dbReference type="InterPro" id="IPR050121">
    <property type="entry name" value="Cytochrome_P450_monoxygenase"/>
</dbReference>
<dbReference type="EMBL" id="LNZH02000196">
    <property type="protein sequence ID" value="OCB87009.1"/>
    <property type="molecule type" value="Genomic_DNA"/>
</dbReference>
<evidence type="ECO:0000256" key="7">
    <source>
        <dbReference type="ARBA" id="ARBA00023033"/>
    </source>
</evidence>
<keyword evidence="5" id="KW-0560">Oxidoreductase</keyword>
<evidence type="ECO:0000313" key="10">
    <source>
        <dbReference type="Proteomes" id="UP000757232"/>
    </source>
</evidence>
<evidence type="ECO:0000256" key="5">
    <source>
        <dbReference type="ARBA" id="ARBA00023002"/>
    </source>
</evidence>
<dbReference type="Proteomes" id="UP000757232">
    <property type="component" value="Unassembled WGS sequence"/>
</dbReference>
<dbReference type="SUPFAM" id="SSF48264">
    <property type="entry name" value="Cytochrome P450"/>
    <property type="match status" value="2"/>
</dbReference>
<dbReference type="AlphaFoldDB" id="A0A9Q5HW15"/>
<dbReference type="OrthoDB" id="6692864at2759"/>
<gene>
    <name evidence="9" type="ORF">A7U60_g5900</name>
</gene>
<accession>A0A9Q5HW15</accession>
<evidence type="ECO:0000256" key="3">
    <source>
        <dbReference type="ARBA" id="ARBA00010617"/>
    </source>
</evidence>
<dbReference type="PANTHER" id="PTHR24305:SF187">
    <property type="entry name" value="P450, PUTATIVE (EUROFUNG)-RELATED"/>
    <property type="match status" value="1"/>
</dbReference>
<comment type="similarity">
    <text evidence="3">Belongs to the cytochrome P450 family.</text>
</comment>
<evidence type="ECO:0000256" key="2">
    <source>
        <dbReference type="ARBA" id="ARBA00005179"/>
    </source>
</evidence>
<dbReference type="CDD" id="cd11061">
    <property type="entry name" value="CYP67-like"/>
    <property type="match status" value="1"/>
</dbReference>
<keyword evidence="8" id="KW-0472">Membrane</keyword>
<dbReference type="GO" id="GO:0016705">
    <property type="term" value="F:oxidoreductase activity, acting on paired donors, with incorporation or reduction of molecular oxygen"/>
    <property type="evidence" value="ECO:0007669"/>
    <property type="project" value="InterPro"/>
</dbReference>
<dbReference type="InterPro" id="IPR036396">
    <property type="entry name" value="Cyt_P450_sf"/>
</dbReference>
<dbReference type="PANTHER" id="PTHR24305">
    <property type="entry name" value="CYTOCHROME P450"/>
    <property type="match status" value="1"/>
</dbReference>
<name>A0A9Q5HW15_SANBA</name>
<keyword evidence="6" id="KW-0408">Iron</keyword>
<dbReference type="GO" id="GO:0005506">
    <property type="term" value="F:iron ion binding"/>
    <property type="evidence" value="ECO:0007669"/>
    <property type="project" value="InterPro"/>
</dbReference>
<comment type="pathway">
    <text evidence="2">Secondary metabolite biosynthesis.</text>
</comment>
<evidence type="ECO:0000256" key="1">
    <source>
        <dbReference type="ARBA" id="ARBA00001971"/>
    </source>
</evidence>
<dbReference type="PRINTS" id="PR00385">
    <property type="entry name" value="P450"/>
</dbReference>
<keyword evidence="8" id="KW-1133">Transmembrane helix</keyword>
<dbReference type="GO" id="GO:0020037">
    <property type="term" value="F:heme binding"/>
    <property type="evidence" value="ECO:0007669"/>
    <property type="project" value="InterPro"/>
</dbReference>
<evidence type="ECO:0000256" key="8">
    <source>
        <dbReference type="SAM" id="Phobius"/>
    </source>
</evidence>
<keyword evidence="4" id="KW-0479">Metal-binding</keyword>
<dbReference type="Gene3D" id="1.10.630.10">
    <property type="entry name" value="Cytochrome P450"/>
    <property type="match status" value="2"/>
</dbReference>
<organism evidence="9 10">
    <name type="scientific">Sanghuangporus baumii</name>
    <name type="common">Phellinus baumii</name>
    <dbReference type="NCBI Taxonomy" id="108892"/>
    <lineage>
        <taxon>Eukaryota</taxon>
        <taxon>Fungi</taxon>
        <taxon>Dikarya</taxon>
        <taxon>Basidiomycota</taxon>
        <taxon>Agaricomycotina</taxon>
        <taxon>Agaricomycetes</taxon>
        <taxon>Hymenochaetales</taxon>
        <taxon>Hymenochaetaceae</taxon>
        <taxon>Sanghuangporus</taxon>
    </lineage>
</organism>
<sequence length="954" mass="106821">MLLSIVIAYGLFYAVLILSIVLYRISPLHPLAKYPGSVFLKASKLVGMCFALSGKQHVYFRSLRDKYGPFVRTEYPGPPFLKASKFAGIYYALNGKQYVYFKSLHDKYGPFVRTGPNEISAADVEAIPSVLGLNGMRKGPLWSAIDQPGTTPNLAALRNVDLHNERRKLWNHGFTSASIKELQPTVESRVLELMEELSKRVSPSIEGRENSLDLALWLSNFTYDFMGDMVFGGGLGLMQSNDGGGIRAVIEGNLKALGIQGQIPWIASLVHKLSVVPKEQRNFQKFAFQRYVMRKEQGSTKRDLFHYITNEEGLEKIEVSQDQSMNDIIIAIAAGADTTSTVLSGLFFYLLSDMPAFERLKGEVESEFPVTEGVPFDAVKLARMPYLNAVINEALRLQPAVPTVLQRSPLEGSGGKFVAGRFVPESTAVYVPPYVLHRDPRYFSPFPDSFIPERWIDCDSKFTTNTSAFIPFSTGPANCVGKNLALLEMRMVVAAIVQKFDIRFAADYDPQKWDEELQAFMAMSVGKLPVALNPRRSYDSAGYRMDRITSIRAKQHRSIHYFLHNSALVNSISALRNIDLHNERRKLWNHGFTSASIKEFQPAVEIRVLELVEELSKRGSPSSGEKENPLDLALWLSNFTHDFMGDMVFGGGLGLMQSGDGGEIRDIVEGNVKALGILGQIPWITSLVYKLSGVPEGQRNLQKFAFHRYVVRKEQGSTKRDLFHYITNEEGLEKVKVPQDQSMNDILTAVVGGADTASSVLSGLFFHLLSDPSAFDRLKEEVDSEFPVTEGEPFDAVRLARMLYLNACINEALRLQPPVPTMLQRSPLEGSGGKPVAGRFVPENTAVYVPPYVLHRDPRYFSPFPDSFIPERWIEDSNKFTTNTSAFIPFSTGPSNCIGKNLAWLEMRMVVAAIVQKFDIRFVADYDPRKWDEELQDFMAMNVGKLPVALNPRQ</sequence>
<reference evidence="9" key="1">
    <citation type="submission" date="2016-06" db="EMBL/GenBank/DDBJ databases">
        <title>Draft Genome sequence of the fungus Inonotus baumii.</title>
        <authorList>
            <person name="Zhu H."/>
            <person name="Lin W."/>
        </authorList>
    </citation>
    <scope>NUCLEOTIDE SEQUENCE</scope>
    <source>
        <strain evidence="9">821</strain>
    </source>
</reference>
<comment type="caution">
    <text evidence="9">The sequence shown here is derived from an EMBL/GenBank/DDBJ whole genome shotgun (WGS) entry which is preliminary data.</text>
</comment>
<dbReference type="InterPro" id="IPR002401">
    <property type="entry name" value="Cyt_P450_E_grp-I"/>
</dbReference>
<dbReference type="PRINTS" id="PR00463">
    <property type="entry name" value="EP450I"/>
</dbReference>